<dbReference type="RefSeq" id="WP_152939509.1">
    <property type="nucleotide sequence ID" value="NZ_CP045482.1"/>
</dbReference>
<feature type="coiled-coil region" evidence="1">
    <location>
        <begin position="46"/>
        <end position="99"/>
    </location>
</feature>
<dbReference type="Proteomes" id="UP000426328">
    <property type="component" value="Chromosome"/>
</dbReference>
<evidence type="ECO:0000313" key="3">
    <source>
        <dbReference type="EMBL" id="QGR22251.1"/>
    </source>
</evidence>
<dbReference type="EMBL" id="CP045482">
    <property type="protein sequence ID" value="QGR22251.1"/>
    <property type="molecule type" value="Genomic_DNA"/>
</dbReference>
<evidence type="ECO:0000313" key="5">
    <source>
        <dbReference type="Proteomes" id="UP000474054"/>
    </source>
</evidence>
<evidence type="ECO:0000256" key="1">
    <source>
        <dbReference type="SAM" id="Coils"/>
    </source>
</evidence>
<keyword evidence="1" id="KW-0175">Coiled coil</keyword>
<proteinExistence type="predicted"/>
<dbReference type="Proteomes" id="UP000474054">
    <property type="component" value="Unassembled WGS sequence"/>
</dbReference>
<name>A0A650CWM1_ACIAM</name>
<reference evidence="3 4" key="2">
    <citation type="submission" date="2019-10" db="EMBL/GenBank/DDBJ databases">
        <title>Genome Sequences from Six Type Strain Members of the Archaeal Family Sulfolobaceae: Acidianus ambivalens, Acidianus infernus, Metallosphaera prunae, Stygiolobus azoricus, Sulfolobus metallicus, and Sulfurisphaera ohwakuensis.</title>
        <authorList>
            <person name="Counts J.A."/>
            <person name="Kelly R.M."/>
        </authorList>
    </citation>
    <scope>NUCLEOTIDE SEQUENCE [LARGE SCALE GENOMIC DNA]</scope>
    <source>
        <strain evidence="3 4">LEI 10</strain>
    </source>
</reference>
<keyword evidence="4" id="KW-1185">Reference proteome</keyword>
<evidence type="ECO:0000313" key="2">
    <source>
        <dbReference type="EMBL" id="MQL54431.1"/>
    </source>
</evidence>
<dbReference type="EMBL" id="WHYS01000001">
    <property type="protein sequence ID" value="MQL54431.1"/>
    <property type="molecule type" value="Genomic_DNA"/>
</dbReference>
<dbReference type="AlphaFoldDB" id="A0A650CWM1"/>
<evidence type="ECO:0000313" key="4">
    <source>
        <dbReference type="Proteomes" id="UP000426328"/>
    </source>
</evidence>
<dbReference type="InterPro" id="IPR036708">
    <property type="entry name" value="BipD-like_sf"/>
</dbReference>
<accession>A0A650CWM1</accession>
<organism evidence="3 4">
    <name type="scientific">Acidianus ambivalens</name>
    <name type="common">Desulfurolobus ambivalens</name>
    <dbReference type="NCBI Taxonomy" id="2283"/>
    <lineage>
        <taxon>Archaea</taxon>
        <taxon>Thermoproteota</taxon>
        <taxon>Thermoprotei</taxon>
        <taxon>Sulfolobales</taxon>
        <taxon>Sulfolobaceae</taxon>
        <taxon>Acidianus</taxon>
    </lineage>
</organism>
<reference evidence="2 5" key="1">
    <citation type="submission" date="2019-10" db="EMBL/GenBank/DDBJ databases">
        <title>Comparative genomics of sulfur disproportionating microorganisms.</title>
        <authorList>
            <person name="Ward L.M."/>
            <person name="Bertran E."/>
            <person name="Johnston D."/>
        </authorList>
    </citation>
    <scope>NUCLEOTIDE SEQUENCE [LARGE SCALE GENOMIC DNA]</scope>
    <source>
        <strain evidence="2 5">DSM 3772</strain>
    </source>
</reference>
<gene>
    <name evidence="3" type="ORF">D1866_09860</name>
    <name evidence="2" type="ORF">GFB69_01300</name>
</gene>
<protein>
    <submittedName>
        <fullName evidence="3">Uncharacterized protein</fullName>
    </submittedName>
</protein>
<dbReference type="GeneID" id="42780039"/>
<sequence length="102" mass="11840">MPIEELSKVLEEIRKKAYDTKDAVLKDTTRFYTTLHNTINSEIAKAKKEGKKIDDIQKEFEDLLNKIDGLKEKQKNMSIKDLRNALVSYTQKAEKLIKKIKG</sequence>
<dbReference type="KEGG" id="aamb:D1866_09860"/>
<dbReference type="Gene3D" id="1.20.1710.10">
    <property type="entry name" value="IpaD-like"/>
    <property type="match status" value="1"/>
</dbReference>